<dbReference type="EMBL" id="CAJOBJ010030795">
    <property type="protein sequence ID" value="CAF4271602.1"/>
    <property type="molecule type" value="Genomic_DNA"/>
</dbReference>
<dbReference type="Proteomes" id="UP000676336">
    <property type="component" value="Unassembled WGS sequence"/>
</dbReference>
<evidence type="ECO:0000313" key="1">
    <source>
        <dbReference type="EMBL" id="CAF4253531.1"/>
    </source>
</evidence>
<proteinExistence type="predicted"/>
<comment type="caution">
    <text evidence="2">The sequence shown here is derived from an EMBL/GenBank/DDBJ whole genome shotgun (WGS) entry which is preliminary data.</text>
</comment>
<evidence type="ECO:0000313" key="3">
    <source>
        <dbReference type="Proteomes" id="UP000681720"/>
    </source>
</evidence>
<evidence type="ECO:0000313" key="2">
    <source>
        <dbReference type="EMBL" id="CAF4271602.1"/>
    </source>
</evidence>
<feature type="non-terminal residue" evidence="2">
    <location>
        <position position="1"/>
    </location>
</feature>
<feature type="non-terminal residue" evidence="2">
    <location>
        <position position="86"/>
    </location>
</feature>
<name>A0A8S2T6U6_9BILA</name>
<gene>
    <name evidence="2" type="ORF">GIL414_LOCUS24582</name>
    <name evidence="1" type="ORF">SMN809_LOCUS24104</name>
</gene>
<protein>
    <submittedName>
        <fullName evidence="2">Uncharacterized protein</fullName>
    </submittedName>
</protein>
<accession>A0A8S2T6U6</accession>
<dbReference type="EMBL" id="CAJOBI010027471">
    <property type="protein sequence ID" value="CAF4253531.1"/>
    <property type="molecule type" value="Genomic_DNA"/>
</dbReference>
<sequence length="86" mass="9375">ANYSSGQSQFTTFGINATGTYQVQFSIITPRGIDSSFVTNINLRSDSSSITVVLPRITAKQDVDIDVISKNEIFNLTTAIVDQKSQ</sequence>
<dbReference type="Proteomes" id="UP000681720">
    <property type="component" value="Unassembled WGS sequence"/>
</dbReference>
<dbReference type="AlphaFoldDB" id="A0A8S2T6U6"/>
<organism evidence="2 3">
    <name type="scientific">Rotaria magnacalcarata</name>
    <dbReference type="NCBI Taxonomy" id="392030"/>
    <lineage>
        <taxon>Eukaryota</taxon>
        <taxon>Metazoa</taxon>
        <taxon>Spiralia</taxon>
        <taxon>Gnathifera</taxon>
        <taxon>Rotifera</taxon>
        <taxon>Eurotatoria</taxon>
        <taxon>Bdelloidea</taxon>
        <taxon>Philodinida</taxon>
        <taxon>Philodinidae</taxon>
        <taxon>Rotaria</taxon>
    </lineage>
</organism>
<reference evidence="2" key="1">
    <citation type="submission" date="2021-02" db="EMBL/GenBank/DDBJ databases">
        <authorList>
            <person name="Nowell W R."/>
        </authorList>
    </citation>
    <scope>NUCLEOTIDE SEQUENCE</scope>
</reference>